<evidence type="ECO:0000259" key="1">
    <source>
        <dbReference type="Pfam" id="PF13545"/>
    </source>
</evidence>
<reference evidence="2 3" key="1">
    <citation type="submission" date="2017-10" db="EMBL/GenBank/DDBJ databases">
        <title>Genome sequence of Caulobacter mirabilis FWC38.</title>
        <authorList>
            <person name="Fiebig A."/>
            <person name="Crosson S."/>
        </authorList>
    </citation>
    <scope>NUCLEOTIDE SEQUENCE [LARGE SCALE GENOMIC DNA]</scope>
    <source>
        <strain evidence="2 3">FWC 38</strain>
    </source>
</reference>
<dbReference type="Proteomes" id="UP000228945">
    <property type="component" value="Chromosome"/>
</dbReference>
<dbReference type="SUPFAM" id="SSF46785">
    <property type="entry name" value="Winged helix' DNA-binding domain"/>
    <property type="match status" value="1"/>
</dbReference>
<dbReference type="Gene3D" id="1.10.10.10">
    <property type="entry name" value="Winged helix-like DNA-binding domain superfamily/Winged helix DNA-binding domain"/>
    <property type="match status" value="1"/>
</dbReference>
<evidence type="ECO:0000313" key="3">
    <source>
        <dbReference type="Proteomes" id="UP000228945"/>
    </source>
</evidence>
<proteinExistence type="predicted"/>
<dbReference type="InterPro" id="IPR036388">
    <property type="entry name" value="WH-like_DNA-bd_sf"/>
</dbReference>
<dbReference type="EMBL" id="CP024201">
    <property type="protein sequence ID" value="ATQ43684.1"/>
    <property type="molecule type" value="Genomic_DNA"/>
</dbReference>
<dbReference type="KEGG" id="cmb:CSW64_15425"/>
<evidence type="ECO:0000313" key="2">
    <source>
        <dbReference type="EMBL" id="ATQ43684.1"/>
    </source>
</evidence>
<name>A0A2D2B0E0_9CAUL</name>
<dbReference type="InterPro" id="IPR012318">
    <property type="entry name" value="HTH_CRP"/>
</dbReference>
<sequence length="101" mass="10932">MIERIGVRMRDLIGGNLAASLHRPEGRLAYLLAVSARDRASQGDGPVELPLTQERLAAMGLGGRQRVARLLRALAGRGLVECRYGCVRIPSLRALEAFALP</sequence>
<dbReference type="GO" id="GO:0006355">
    <property type="term" value="P:regulation of DNA-templated transcription"/>
    <property type="evidence" value="ECO:0007669"/>
    <property type="project" value="InterPro"/>
</dbReference>
<dbReference type="Pfam" id="PF13545">
    <property type="entry name" value="HTH_Crp_2"/>
    <property type="match status" value="1"/>
</dbReference>
<accession>A0A2D2B0E0</accession>
<organism evidence="2 3">
    <name type="scientific">Caulobacter mirabilis</name>
    <dbReference type="NCBI Taxonomy" id="69666"/>
    <lineage>
        <taxon>Bacteria</taxon>
        <taxon>Pseudomonadati</taxon>
        <taxon>Pseudomonadota</taxon>
        <taxon>Alphaproteobacteria</taxon>
        <taxon>Caulobacterales</taxon>
        <taxon>Caulobacteraceae</taxon>
        <taxon>Caulobacter</taxon>
    </lineage>
</organism>
<gene>
    <name evidence="2" type="ORF">CSW64_15425</name>
</gene>
<dbReference type="GO" id="GO:0003677">
    <property type="term" value="F:DNA binding"/>
    <property type="evidence" value="ECO:0007669"/>
    <property type="project" value="InterPro"/>
</dbReference>
<feature type="domain" description="HTH crp-type" evidence="1">
    <location>
        <begin position="27"/>
        <end position="97"/>
    </location>
</feature>
<keyword evidence="3" id="KW-1185">Reference proteome</keyword>
<dbReference type="InterPro" id="IPR036390">
    <property type="entry name" value="WH_DNA-bd_sf"/>
</dbReference>
<protein>
    <recommendedName>
        <fullName evidence="1">HTH crp-type domain-containing protein</fullName>
    </recommendedName>
</protein>
<dbReference type="AlphaFoldDB" id="A0A2D2B0E0"/>